<evidence type="ECO:0000256" key="1">
    <source>
        <dbReference type="SAM" id="MobiDB-lite"/>
    </source>
</evidence>
<dbReference type="Proteomes" id="UP000192907">
    <property type="component" value="Unassembled WGS sequence"/>
</dbReference>
<proteinExistence type="predicted"/>
<dbReference type="EMBL" id="FWZT01000041">
    <property type="protein sequence ID" value="SMF82441.1"/>
    <property type="molecule type" value="Genomic_DNA"/>
</dbReference>
<accession>A0A1Y6CWE8</accession>
<evidence type="ECO:0000313" key="2">
    <source>
        <dbReference type="EMBL" id="SMF82441.1"/>
    </source>
</evidence>
<dbReference type="RefSeq" id="WP_132326113.1">
    <property type="nucleotide sequence ID" value="NZ_FWZT01000041.1"/>
</dbReference>
<name>A0A1Y6CWE8_9BACT</name>
<evidence type="ECO:0000313" key="3">
    <source>
        <dbReference type="Proteomes" id="UP000192907"/>
    </source>
</evidence>
<dbReference type="AlphaFoldDB" id="A0A1Y6CWE8"/>
<gene>
    <name evidence="2" type="ORF">SAMN06296036_14111</name>
</gene>
<protein>
    <submittedName>
        <fullName evidence="2">Uncharacterized protein</fullName>
    </submittedName>
</protein>
<keyword evidence="3" id="KW-1185">Reference proteome</keyword>
<sequence length="370" mass="41573">MILKRLNYAIIFAWLGIAPGLPFLTSCAQDDNNSSPQEEAPLTGGMTSGGGGTITAPGIEEKLVELTVKYLKSDMAAFLNFQRLAFIMDNDFDQELVDHFFLEDKDVFQVLKDTKVVATQDCISEQADKDARFDPDDGICFNTGKLAGKLDASNYYVQIFALGIHELAHAMGYGEAKAEELQERAFKRMVGAGAEVIKEAVYQNFLAIDDLAFYSQELAGPANEFAMDRYKWIGRILTRLVDQNYTFNGLELNYLTIDGQVALNELQAHVQFLKESYYLWSHDPFFKPLALQKVFAEDDALVPPCGEFMGSGPVQTDCQLFRIVDGHGQYLGDEAFQKEFDEIQRLIQVLKSNAIVHIFPDDRPFFQSNK</sequence>
<reference evidence="3" key="1">
    <citation type="submission" date="2017-04" db="EMBL/GenBank/DDBJ databases">
        <authorList>
            <person name="Varghese N."/>
            <person name="Submissions S."/>
        </authorList>
    </citation>
    <scope>NUCLEOTIDE SEQUENCE [LARGE SCALE GENOMIC DNA]</scope>
    <source>
        <strain evidence="3">RKEM611</strain>
    </source>
</reference>
<feature type="region of interest" description="Disordered" evidence="1">
    <location>
        <begin position="29"/>
        <end position="51"/>
    </location>
</feature>
<dbReference type="PROSITE" id="PS51257">
    <property type="entry name" value="PROKAR_LIPOPROTEIN"/>
    <property type="match status" value="1"/>
</dbReference>
<organism evidence="2 3">
    <name type="scientific">Pseudobacteriovorax antillogorgiicola</name>
    <dbReference type="NCBI Taxonomy" id="1513793"/>
    <lineage>
        <taxon>Bacteria</taxon>
        <taxon>Pseudomonadati</taxon>
        <taxon>Bdellovibrionota</taxon>
        <taxon>Oligoflexia</taxon>
        <taxon>Oligoflexales</taxon>
        <taxon>Pseudobacteriovoracaceae</taxon>
        <taxon>Pseudobacteriovorax</taxon>
    </lineage>
</organism>